<accession>A0A0G0ZC44</accession>
<dbReference type="Gene3D" id="1.10.1330.10">
    <property type="entry name" value="Dockerin domain"/>
    <property type="match status" value="1"/>
</dbReference>
<dbReference type="AlphaFoldDB" id="A0A0G0ZC44"/>
<name>A0A0G0ZC44_9BACT</name>
<dbReference type="Proteomes" id="UP000034320">
    <property type="component" value="Unassembled WGS sequence"/>
</dbReference>
<dbReference type="EMBL" id="LCDD01000019">
    <property type="protein sequence ID" value="KKS46282.1"/>
    <property type="molecule type" value="Genomic_DNA"/>
</dbReference>
<evidence type="ECO:0000313" key="2">
    <source>
        <dbReference type="Proteomes" id="UP000034320"/>
    </source>
</evidence>
<sequence>MLFFSSVIILVSPAKTYSAGPLVWLEDGMTRVFKNDPAKTTSALTLFSAGNEYEMFQIVVKAPPGNTLTGVSVSVSDFLGPNNNKISADNVSLYREHYINVTAGSKKRAGDTNSPLGPGMYPDALVPFKDPATKADLTGRFDASPFNVLTSDNQPVLADVYIPGATPPGQYLANVSVSSDQGSATVQINLNVWNFSLPKTRSLKGFTNIWNSQYKTKSSYIELLKHRLNPKTVNRSDERFLIDNYSLDTIDIGLVSGAGYGNCTAGPPPSIAAVQAETAAHEKDLYLLTSYANEVWDCTSLVPTFLQWAANLRAGGIHPEIVTYPLDTLMGTDLDHTAADIWYVLPKHFNQAKSNINKLVNHQGIQVRSYNPLVQDGFSPKFTIDFPPVNARIMQGFINQSLGLTGTKFWRVDNWTTDPWHNPNLLSQGGQPVPGEGAMVYPGDMVGLPGQVVSGVRMKWFREGSEDFEYIQILKNAGQGQFALDLAKTVGADFQNWTKDKNLLLSVRQKLGEKIHSLNLPPVSPISPPPAISLTGSSKSGDANGDNLVDGQDYVIWLQNYNTQASGAAKGDFDGNGVVDGRDYVIWLNNYLK</sequence>
<dbReference type="PROSITE" id="PS00018">
    <property type="entry name" value="EF_HAND_1"/>
    <property type="match status" value="1"/>
</dbReference>
<dbReference type="GO" id="GO:0000272">
    <property type="term" value="P:polysaccharide catabolic process"/>
    <property type="evidence" value="ECO:0007669"/>
    <property type="project" value="InterPro"/>
</dbReference>
<dbReference type="SUPFAM" id="SSF63446">
    <property type="entry name" value="Type I dockerin domain"/>
    <property type="match status" value="1"/>
</dbReference>
<gene>
    <name evidence="1" type="ORF">UV09_C0019G0009</name>
</gene>
<comment type="caution">
    <text evidence="1">The sequence shown here is derived from an EMBL/GenBank/DDBJ whole genome shotgun (WGS) entry which is preliminary data.</text>
</comment>
<dbReference type="InterPro" id="IPR018247">
    <property type="entry name" value="EF_Hand_1_Ca_BS"/>
</dbReference>
<proteinExistence type="predicted"/>
<organism evidence="1 2">
    <name type="scientific">Candidatus Gottesmanbacteria bacterium GW2011_GWA2_42_18</name>
    <dbReference type="NCBI Taxonomy" id="1618442"/>
    <lineage>
        <taxon>Bacteria</taxon>
        <taxon>Candidatus Gottesmaniibacteriota</taxon>
    </lineage>
</organism>
<reference evidence="1 2" key="1">
    <citation type="journal article" date="2015" name="Nature">
        <title>rRNA introns, odd ribosomes, and small enigmatic genomes across a large radiation of phyla.</title>
        <authorList>
            <person name="Brown C.T."/>
            <person name="Hug L.A."/>
            <person name="Thomas B.C."/>
            <person name="Sharon I."/>
            <person name="Castelle C.J."/>
            <person name="Singh A."/>
            <person name="Wilkins M.J."/>
            <person name="Williams K.H."/>
            <person name="Banfield J.F."/>
        </authorList>
    </citation>
    <scope>NUCLEOTIDE SEQUENCE [LARGE SCALE GENOMIC DNA]</scope>
</reference>
<dbReference type="InterPro" id="IPR036439">
    <property type="entry name" value="Dockerin_dom_sf"/>
</dbReference>
<protein>
    <submittedName>
        <fullName evidence="1">Uncharacterized protein</fullName>
    </submittedName>
</protein>
<evidence type="ECO:0000313" key="1">
    <source>
        <dbReference type="EMBL" id="KKS46282.1"/>
    </source>
</evidence>